<feature type="compositionally biased region" description="Basic and acidic residues" evidence="1">
    <location>
        <begin position="22"/>
        <end position="33"/>
    </location>
</feature>
<dbReference type="EMBL" id="HBUE01317543">
    <property type="protein sequence ID" value="CAG6586374.1"/>
    <property type="molecule type" value="Transcribed_RNA"/>
</dbReference>
<organism evidence="2">
    <name type="scientific">Culex pipiens</name>
    <name type="common">House mosquito</name>
    <dbReference type="NCBI Taxonomy" id="7175"/>
    <lineage>
        <taxon>Eukaryota</taxon>
        <taxon>Metazoa</taxon>
        <taxon>Ecdysozoa</taxon>
        <taxon>Arthropoda</taxon>
        <taxon>Hexapoda</taxon>
        <taxon>Insecta</taxon>
        <taxon>Pterygota</taxon>
        <taxon>Neoptera</taxon>
        <taxon>Endopterygota</taxon>
        <taxon>Diptera</taxon>
        <taxon>Nematocera</taxon>
        <taxon>Culicoidea</taxon>
        <taxon>Culicidae</taxon>
        <taxon>Culicinae</taxon>
        <taxon>Culicini</taxon>
        <taxon>Culex</taxon>
        <taxon>Culex</taxon>
    </lineage>
</organism>
<dbReference type="EMBL" id="HBUE01211127">
    <property type="protein sequence ID" value="CAG6534455.1"/>
    <property type="molecule type" value="Transcribed_RNA"/>
</dbReference>
<evidence type="ECO:0000256" key="1">
    <source>
        <dbReference type="SAM" id="MobiDB-lite"/>
    </source>
</evidence>
<evidence type="ECO:0000313" key="2">
    <source>
        <dbReference type="EMBL" id="CAG6534455.1"/>
    </source>
</evidence>
<reference evidence="2" key="1">
    <citation type="submission" date="2021-05" db="EMBL/GenBank/DDBJ databases">
        <authorList>
            <person name="Alioto T."/>
            <person name="Alioto T."/>
            <person name="Gomez Garrido J."/>
        </authorList>
    </citation>
    <scope>NUCLEOTIDE SEQUENCE</scope>
</reference>
<protein>
    <submittedName>
        <fullName evidence="2">(northern house mosquito) hypothetical protein</fullName>
    </submittedName>
</protein>
<dbReference type="AlphaFoldDB" id="A0A8D8HG28"/>
<name>A0A8D8HG28_CULPI</name>
<feature type="region of interest" description="Disordered" evidence="1">
    <location>
        <begin position="1"/>
        <end position="65"/>
    </location>
</feature>
<accession>A0A8D8HG28</accession>
<sequence>MYPEASSKINRLAGRSPTCKCPRKDAGRNRLDVHGPASSLGTSMRGSGSVDGRRPSTALGTTDKMLHERVQIQINRSSSSCAWSSSSCARRLVDRGIGACKI</sequence>
<proteinExistence type="predicted"/>